<dbReference type="InterPro" id="IPR027417">
    <property type="entry name" value="P-loop_NTPase"/>
</dbReference>
<comment type="similarity">
    <text evidence="1">Belongs to the helicase family.</text>
</comment>
<dbReference type="GO" id="GO:0005524">
    <property type="term" value="F:ATP binding"/>
    <property type="evidence" value="ECO:0007669"/>
    <property type="project" value="UniProtKB-KW"/>
</dbReference>
<evidence type="ECO:0000313" key="3">
    <source>
        <dbReference type="EMBL" id="CUS13252.1"/>
    </source>
</evidence>
<dbReference type="PANTHER" id="PTHR10492">
    <property type="match status" value="1"/>
</dbReference>
<evidence type="ECO:0000313" key="4">
    <source>
        <dbReference type="Proteomes" id="UP001412239"/>
    </source>
</evidence>
<sequence>MCVNGIGNAQNLLYIDMPTYFTWDASAKEWKVRRRGYAIGRMPIASPQSGERFFLRILLCHVHGPTCFTDLCTIDGNVYSTIRAACQARGLINDDQEYDDCLREATGIQTGLQLRALFLLILCDCTPSDPRDLWDKYAEHLADDCQTRLQRLGLHNPTESQAIDHCLCLLHQLLRLHDHTLPVFSLPNPHQNLDLNTDPGQEIGFSEQEFEARVSQLSPLQLNAYSAVTASVTSDSASLFFLDRPSGTGKTTVIRLILAYIRSQGYTAIAVASTGIAAQLLPYGRTAHFQFGIPVPITADGISFLRKGTQAENLLNSAKLIVGDESPCQHRYCFQCVDRLLQDFRSSNKFFGGITILFAGDFRQTLPVIPRASMAQSAAASIQHTSFWEGVNHLHLTENLRIQTSNLVPTAIEKARNFASWILQVGDGDPRLAVVDTFISIPTKYLVQPQTLTALLLHVYDHLPGIAENRAQFFAARAILAPHNDTVDMVNSHML</sequence>
<name>A0A292Q088_9PEZI</name>
<evidence type="ECO:0000256" key="1">
    <source>
        <dbReference type="RuleBase" id="RU363044"/>
    </source>
</evidence>
<dbReference type="PANTHER" id="PTHR10492:SF95">
    <property type="entry name" value="HELITRON HELICASE-LIKE DOMAIN-CONTAINING PROTEIN"/>
    <property type="match status" value="1"/>
</dbReference>
<accession>A0A292Q088</accession>
<proteinExistence type="inferred from homology"/>
<keyword evidence="1" id="KW-0347">Helicase</keyword>
<keyword evidence="1" id="KW-0233">DNA recombination</keyword>
<dbReference type="EC" id="5.6.2.3" evidence="1"/>
<keyword evidence="4" id="KW-1185">Reference proteome</keyword>
<dbReference type="InterPro" id="IPR010285">
    <property type="entry name" value="DNA_helicase_pif1-like_DEAD"/>
</dbReference>
<dbReference type="GO" id="GO:0000723">
    <property type="term" value="P:telomere maintenance"/>
    <property type="evidence" value="ECO:0007669"/>
    <property type="project" value="InterPro"/>
</dbReference>
<dbReference type="Pfam" id="PF05970">
    <property type="entry name" value="PIF1"/>
    <property type="match status" value="1"/>
</dbReference>
<evidence type="ECO:0000259" key="2">
    <source>
        <dbReference type="Pfam" id="PF05970"/>
    </source>
</evidence>
<protein>
    <recommendedName>
        <fullName evidence="1">ATP-dependent DNA helicase</fullName>
        <ecNumber evidence="1">5.6.2.3</ecNumber>
    </recommendedName>
</protein>
<comment type="cofactor">
    <cofactor evidence="1">
        <name>Mg(2+)</name>
        <dbReference type="ChEBI" id="CHEBI:18420"/>
    </cofactor>
</comment>
<gene>
    <name evidence="3" type="ORF">GSTUAT00002628001</name>
</gene>
<dbReference type="GO" id="GO:0043139">
    <property type="term" value="F:5'-3' DNA helicase activity"/>
    <property type="evidence" value="ECO:0007669"/>
    <property type="project" value="UniProtKB-EC"/>
</dbReference>
<dbReference type="GO" id="GO:0016887">
    <property type="term" value="F:ATP hydrolysis activity"/>
    <property type="evidence" value="ECO:0007669"/>
    <property type="project" value="RHEA"/>
</dbReference>
<dbReference type="Proteomes" id="UP001412239">
    <property type="component" value="Unassembled WGS sequence"/>
</dbReference>
<feature type="domain" description="DNA helicase Pif1-like DEAD-box helicase" evidence="2">
    <location>
        <begin position="216"/>
        <end position="429"/>
    </location>
</feature>
<dbReference type="Gene3D" id="3.40.50.300">
    <property type="entry name" value="P-loop containing nucleotide triphosphate hydrolases"/>
    <property type="match status" value="1"/>
</dbReference>
<keyword evidence="1" id="KW-0547">Nucleotide-binding</keyword>
<keyword evidence="1" id="KW-0234">DNA repair</keyword>
<dbReference type="GO" id="GO:0006281">
    <property type="term" value="P:DNA repair"/>
    <property type="evidence" value="ECO:0007669"/>
    <property type="project" value="UniProtKB-KW"/>
</dbReference>
<comment type="catalytic activity">
    <reaction evidence="1">
        <text>ATP + H2O = ADP + phosphate + H(+)</text>
        <dbReference type="Rhea" id="RHEA:13065"/>
        <dbReference type="ChEBI" id="CHEBI:15377"/>
        <dbReference type="ChEBI" id="CHEBI:15378"/>
        <dbReference type="ChEBI" id="CHEBI:30616"/>
        <dbReference type="ChEBI" id="CHEBI:43474"/>
        <dbReference type="ChEBI" id="CHEBI:456216"/>
        <dbReference type="EC" id="5.6.2.3"/>
    </reaction>
</comment>
<dbReference type="EMBL" id="LN890975">
    <property type="protein sequence ID" value="CUS13252.1"/>
    <property type="molecule type" value="Genomic_DNA"/>
</dbReference>
<organism evidence="3 4">
    <name type="scientific">Tuber aestivum</name>
    <name type="common">summer truffle</name>
    <dbReference type="NCBI Taxonomy" id="59557"/>
    <lineage>
        <taxon>Eukaryota</taxon>
        <taxon>Fungi</taxon>
        <taxon>Dikarya</taxon>
        <taxon>Ascomycota</taxon>
        <taxon>Pezizomycotina</taxon>
        <taxon>Pezizomycetes</taxon>
        <taxon>Pezizales</taxon>
        <taxon>Tuberaceae</taxon>
        <taxon>Tuber</taxon>
    </lineage>
</organism>
<dbReference type="SUPFAM" id="SSF52540">
    <property type="entry name" value="P-loop containing nucleoside triphosphate hydrolases"/>
    <property type="match status" value="1"/>
</dbReference>
<keyword evidence="1" id="KW-0067">ATP-binding</keyword>
<dbReference type="GO" id="GO:0006310">
    <property type="term" value="P:DNA recombination"/>
    <property type="evidence" value="ECO:0007669"/>
    <property type="project" value="UniProtKB-KW"/>
</dbReference>
<keyword evidence="1" id="KW-0227">DNA damage</keyword>
<dbReference type="AlphaFoldDB" id="A0A292Q088"/>
<reference evidence="3" key="1">
    <citation type="submission" date="2015-10" db="EMBL/GenBank/DDBJ databases">
        <authorList>
            <person name="Regsiter A."/>
            <person name="william w."/>
        </authorList>
    </citation>
    <scope>NUCLEOTIDE SEQUENCE</scope>
    <source>
        <strain evidence="3">Montdore</strain>
    </source>
</reference>
<keyword evidence="1" id="KW-0378">Hydrolase</keyword>